<dbReference type="EMBL" id="CP034550">
    <property type="protein sequence ID" value="QFZ21100.1"/>
    <property type="molecule type" value="Genomic_DNA"/>
</dbReference>
<dbReference type="KEGG" id="ssyi:EKG83_30270"/>
<reference evidence="2" key="1">
    <citation type="journal article" date="2021" name="Curr. Microbiol.">
        <title>Complete genome of nocamycin-producing strain Saccharothrix syringae NRRL B-16468 reveals the biosynthetic potential for secondary metabolites.</title>
        <authorList>
            <person name="Mo X."/>
            <person name="Yang S."/>
        </authorList>
    </citation>
    <scope>NUCLEOTIDE SEQUENCE [LARGE SCALE GENOMIC DNA]</scope>
    <source>
        <strain evidence="2">ATCC 51364 / DSM 43886 / JCM 6844 / KCTC 9398 / NBRC 14523 / NRRL B-16468 / INA 2240</strain>
    </source>
</reference>
<protein>
    <recommendedName>
        <fullName evidence="3">Tetratricopeptide repeat protein</fullName>
    </recommendedName>
</protein>
<sequence length="169" mass="18439">MTSATSDRTMTEIAEAVGLGHAGDPTAARTRLLDLWRRTGPAGDPFHRCTLAHYLADLYDDPAEALVWDVRALDAADALTDERVRRHHDTLSVTAFYPSLHLNLADNFRRLGSFTAAGEHISAARRHEHTLGDDGYGTLIRRAIGEVAEAIDRRSTERRAGAPGANARG</sequence>
<name>A0A5Q0H5J3_SACSY</name>
<keyword evidence="2" id="KW-1185">Reference proteome</keyword>
<gene>
    <name evidence="1" type="ORF">EKG83_30270</name>
</gene>
<evidence type="ECO:0000313" key="2">
    <source>
        <dbReference type="Proteomes" id="UP000325787"/>
    </source>
</evidence>
<proteinExistence type="predicted"/>
<dbReference type="RefSeq" id="WP_033431967.1">
    <property type="nucleotide sequence ID" value="NZ_CP034550.1"/>
</dbReference>
<dbReference type="Proteomes" id="UP000325787">
    <property type="component" value="Chromosome"/>
</dbReference>
<evidence type="ECO:0008006" key="3">
    <source>
        <dbReference type="Google" id="ProtNLM"/>
    </source>
</evidence>
<evidence type="ECO:0000313" key="1">
    <source>
        <dbReference type="EMBL" id="QFZ21100.1"/>
    </source>
</evidence>
<dbReference type="OrthoDB" id="8450665at2"/>
<dbReference type="AlphaFoldDB" id="A0A5Q0H5J3"/>
<accession>A0A5Q0H5J3</accession>
<organism evidence="1 2">
    <name type="scientific">Saccharothrix syringae</name>
    <name type="common">Nocardiopsis syringae</name>
    <dbReference type="NCBI Taxonomy" id="103733"/>
    <lineage>
        <taxon>Bacteria</taxon>
        <taxon>Bacillati</taxon>
        <taxon>Actinomycetota</taxon>
        <taxon>Actinomycetes</taxon>
        <taxon>Pseudonocardiales</taxon>
        <taxon>Pseudonocardiaceae</taxon>
        <taxon>Saccharothrix</taxon>
    </lineage>
</organism>